<dbReference type="Proteomes" id="UP000015103">
    <property type="component" value="Unassembled WGS sequence"/>
</dbReference>
<dbReference type="SUPFAM" id="SSF57667">
    <property type="entry name" value="beta-beta-alpha zinc fingers"/>
    <property type="match status" value="1"/>
</dbReference>
<dbReference type="Gene3D" id="3.30.160.60">
    <property type="entry name" value="Classic Zinc Finger"/>
    <property type="match status" value="1"/>
</dbReference>
<proteinExistence type="predicted"/>
<protein>
    <submittedName>
        <fullName evidence="1">C2H2-type domain-containing protein</fullName>
    </submittedName>
</protein>
<name>T1I152_RHOPR</name>
<dbReference type="PROSITE" id="PS50157">
    <property type="entry name" value="ZINC_FINGER_C2H2_2"/>
    <property type="match status" value="1"/>
</dbReference>
<dbReference type="VEuPathDB" id="VectorBase:RPRC010022"/>
<dbReference type="RefSeq" id="XP_073993718.1">
    <property type="nucleotide sequence ID" value="XM_074137617.1"/>
</dbReference>
<evidence type="ECO:0000313" key="2">
    <source>
        <dbReference type="Proteomes" id="UP000015103"/>
    </source>
</evidence>
<evidence type="ECO:0000313" key="1">
    <source>
        <dbReference type="EnsemblMetazoa" id="RPRC010022-PA"/>
    </source>
</evidence>
<accession>T1I152</accession>
<keyword evidence="2" id="KW-1185">Reference proteome</keyword>
<dbReference type="PROSITE" id="PS00028">
    <property type="entry name" value="ZINC_FINGER_C2H2_1"/>
    <property type="match status" value="1"/>
</dbReference>
<dbReference type="STRING" id="13249.T1I152"/>
<dbReference type="GeneID" id="141458967"/>
<dbReference type="eggNOG" id="KOG1721">
    <property type="taxonomic scope" value="Eukaryota"/>
</dbReference>
<dbReference type="InterPro" id="IPR036236">
    <property type="entry name" value="Znf_C2H2_sf"/>
</dbReference>
<dbReference type="InterPro" id="IPR013087">
    <property type="entry name" value="Znf_C2H2_type"/>
</dbReference>
<reference evidence="1" key="1">
    <citation type="submission" date="2015-05" db="UniProtKB">
        <authorList>
            <consortium name="EnsemblMetazoa"/>
        </authorList>
    </citation>
    <scope>IDENTIFICATION</scope>
</reference>
<dbReference type="EnsemblMetazoa" id="RPRC010022-RA">
    <property type="protein sequence ID" value="RPRC010022-PA"/>
    <property type="gene ID" value="RPRC010022"/>
</dbReference>
<dbReference type="EMBL" id="ACPB03016551">
    <property type="status" value="NOT_ANNOTATED_CDS"/>
    <property type="molecule type" value="Genomic_DNA"/>
</dbReference>
<dbReference type="HOGENOM" id="CLU_1789246_0_0_1"/>
<dbReference type="InParanoid" id="T1I152"/>
<sequence>MTLDRSGDTQDEENITPQSMAEPSAMYPMILEEVYSWPPFQQRVQQDRVFSGELESSSPSPFIGRQRYDFGATLPPIYHETLPNNVALLPPGVCIKYCYSCTFCGKVFLRSVNLIRHLCTHTGEQSFKCMYCECRSMYPQLYCDM</sequence>
<organism evidence="1 2">
    <name type="scientific">Rhodnius prolixus</name>
    <name type="common">Triatomid bug</name>
    <dbReference type="NCBI Taxonomy" id="13249"/>
    <lineage>
        <taxon>Eukaryota</taxon>
        <taxon>Metazoa</taxon>
        <taxon>Ecdysozoa</taxon>
        <taxon>Arthropoda</taxon>
        <taxon>Hexapoda</taxon>
        <taxon>Insecta</taxon>
        <taxon>Pterygota</taxon>
        <taxon>Neoptera</taxon>
        <taxon>Paraneoptera</taxon>
        <taxon>Hemiptera</taxon>
        <taxon>Heteroptera</taxon>
        <taxon>Panheteroptera</taxon>
        <taxon>Cimicomorpha</taxon>
        <taxon>Reduviidae</taxon>
        <taxon>Triatominae</taxon>
        <taxon>Rhodnius</taxon>
    </lineage>
</organism>
<dbReference type="AlphaFoldDB" id="T1I152"/>